<evidence type="ECO:0000259" key="3">
    <source>
        <dbReference type="SMART" id="SM00967"/>
    </source>
</evidence>
<dbReference type="InterPro" id="IPR001537">
    <property type="entry name" value="SpoU_MeTrfase"/>
</dbReference>
<dbReference type="InterPro" id="IPR029026">
    <property type="entry name" value="tRNA_m1G_MTases_N"/>
</dbReference>
<comment type="caution">
    <text evidence="4">The sequence shown here is derived from an EMBL/GenBank/DDBJ whole genome shotgun (WGS) entry which is preliminary data.</text>
</comment>
<proteinExistence type="predicted"/>
<dbReference type="CDD" id="cd18095">
    <property type="entry name" value="SpoU-like_rRNA-MTase"/>
    <property type="match status" value="1"/>
</dbReference>
<evidence type="ECO:0000256" key="2">
    <source>
        <dbReference type="ARBA" id="ARBA00022679"/>
    </source>
</evidence>
<dbReference type="SUPFAM" id="SSF55315">
    <property type="entry name" value="L30e-like"/>
    <property type="match status" value="1"/>
</dbReference>
<feature type="domain" description="RNA 2-O ribose methyltransferase substrate binding" evidence="3">
    <location>
        <begin position="10"/>
        <end position="86"/>
    </location>
</feature>
<evidence type="ECO:0000256" key="1">
    <source>
        <dbReference type="ARBA" id="ARBA00022603"/>
    </source>
</evidence>
<dbReference type="GO" id="GO:0008173">
    <property type="term" value="F:RNA methyltransferase activity"/>
    <property type="evidence" value="ECO:0007669"/>
    <property type="project" value="InterPro"/>
</dbReference>
<dbReference type="SUPFAM" id="SSF75217">
    <property type="entry name" value="alpha/beta knot"/>
    <property type="match status" value="1"/>
</dbReference>
<dbReference type="Proteomes" id="UP000014605">
    <property type="component" value="Unassembled WGS sequence"/>
</dbReference>
<dbReference type="Pfam" id="PF08032">
    <property type="entry name" value="SpoU_sub_bind"/>
    <property type="match status" value="1"/>
</dbReference>
<dbReference type="GO" id="GO:0003723">
    <property type="term" value="F:RNA binding"/>
    <property type="evidence" value="ECO:0007669"/>
    <property type="project" value="InterPro"/>
</dbReference>
<evidence type="ECO:0000313" key="4">
    <source>
        <dbReference type="EMBL" id="EPF47503.1"/>
    </source>
</evidence>
<keyword evidence="5" id="KW-1185">Reference proteome</keyword>
<dbReference type="SMART" id="SM00967">
    <property type="entry name" value="SpoU_sub_bind"/>
    <property type="match status" value="1"/>
</dbReference>
<dbReference type="PANTHER" id="PTHR46429">
    <property type="entry name" value="23S RRNA (GUANOSINE-2'-O-)-METHYLTRANSFERASE RLMB"/>
    <property type="match status" value="1"/>
</dbReference>
<name>S3LAN5_9SPIR</name>
<keyword evidence="2" id="KW-0808">Transferase</keyword>
<reference evidence="4 5" key="1">
    <citation type="submission" date="2013-04" db="EMBL/GenBank/DDBJ databases">
        <title>The Genome Sequence of Treponema vincentii F0403.</title>
        <authorList>
            <consortium name="The Broad Institute Genomics Platform"/>
            <person name="Earl A."/>
            <person name="Ward D."/>
            <person name="Feldgarden M."/>
            <person name="Gevers D."/>
            <person name="Leonetti C."/>
            <person name="Izard J."/>
            <person name="Walker B."/>
            <person name="Young S."/>
            <person name="Zeng Q."/>
            <person name="Gargeya S."/>
            <person name="Fitzgerald M."/>
            <person name="Haas B."/>
            <person name="Abouelleil A."/>
            <person name="Allen A.W."/>
            <person name="Alvarado L."/>
            <person name="Arachchi H.M."/>
            <person name="Berlin A.M."/>
            <person name="Chapman S.B."/>
            <person name="Gainer-Dewar J."/>
            <person name="Goldberg J."/>
            <person name="Griggs A."/>
            <person name="Gujja S."/>
            <person name="Hansen M."/>
            <person name="Howarth C."/>
            <person name="Imamovic A."/>
            <person name="Ireland A."/>
            <person name="Larimer J."/>
            <person name="McCowan C."/>
            <person name="Murphy C."/>
            <person name="Pearson M."/>
            <person name="Poon T.W."/>
            <person name="Priest M."/>
            <person name="Roberts A."/>
            <person name="Saif S."/>
            <person name="Shea T."/>
            <person name="Sisk P."/>
            <person name="Sykes S."/>
            <person name="Wortman J."/>
            <person name="Nusbaum C."/>
            <person name="Birren B."/>
        </authorList>
    </citation>
    <scope>NUCLEOTIDE SEQUENCE [LARGE SCALE GENOMIC DNA]</scope>
    <source>
        <strain evidence="4 5">F0403</strain>
    </source>
</reference>
<keyword evidence="1" id="KW-0489">Methyltransferase</keyword>
<dbReference type="EMBL" id="ATFC01000003">
    <property type="protein sequence ID" value="EPF47503.1"/>
    <property type="molecule type" value="Genomic_DNA"/>
</dbReference>
<accession>S3LAN5</accession>
<dbReference type="InterPro" id="IPR029064">
    <property type="entry name" value="Ribosomal_eL30-like_sf"/>
</dbReference>
<dbReference type="GO" id="GO:0032259">
    <property type="term" value="P:methylation"/>
    <property type="evidence" value="ECO:0007669"/>
    <property type="project" value="UniProtKB-KW"/>
</dbReference>
<dbReference type="RefSeq" id="WP_016518296.1">
    <property type="nucleotide sequence ID" value="NZ_KE332512.1"/>
</dbReference>
<dbReference type="PANTHER" id="PTHR46429:SF2">
    <property type="entry name" value="TRNA_RRNA METHYLTRANSFERASE"/>
    <property type="match status" value="1"/>
</dbReference>
<sequence length="259" mass="27998">MSELHQKELAVCGFEAVKALAAEHPEKISRLFFAGSRARTFGALCKYLAQRKRLYRLVQSDAELEKLCGSVHHQGVVAMIEEPCIAAVTPERIKQWEAGKAAVLLCDRIGNANNLGAVIRSAAFFGIEHIVISGEDAQAQLTPSAYRIAQGGMEFITLYTAPSAEHFLKACSGYLMRLGADHRAYRSLKDIPSLVRADEAVVVVLGNEEHGISAEAKKLCDVLVKISGSGAIESLNVAQAGTLFCSALAELRRESTNLT</sequence>
<dbReference type="Pfam" id="PF00588">
    <property type="entry name" value="SpoU_methylase"/>
    <property type="match status" value="1"/>
</dbReference>
<dbReference type="Gene3D" id="3.30.1330.30">
    <property type="match status" value="1"/>
</dbReference>
<dbReference type="HOGENOM" id="CLU_021322_2_0_12"/>
<organism evidence="4 5">
    <name type="scientific">Treponema vincentii F0403</name>
    <dbReference type="NCBI Taxonomy" id="1125702"/>
    <lineage>
        <taxon>Bacteria</taxon>
        <taxon>Pseudomonadati</taxon>
        <taxon>Spirochaetota</taxon>
        <taxon>Spirochaetia</taxon>
        <taxon>Spirochaetales</taxon>
        <taxon>Treponemataceae</taxon>
        <taxon>Treponema</taxon>
    </lineage>
</organism>
<dbReference type="InterPro" id="IPR004441">
    <property type="entry name" value="rRNA_MeTrfase_TrmH"/>
</dbReference>
<dbReference type="GO" id="GO:0005829">
    <property type="term" value="C:cytosol"/>
    <property type="evidence" value="ECO:0007669"/>
    <property type="project" value="TreeGrafter"/>
</dbReference>
<dbReference type="InterPro" id="IPR029028">
    <property type="entry name" value="Alpha/beta_knot_MTases"/>
</dbReference>
<dbReference type="GO" id="GO:0006396">
    <property type="term" value="P:RNA processing"/>
    <property type="evidence" value="ECO:0007669"/>
    <property type="project" value="InterPro"/>
</dbReference>
<dbReference type="Gene3D" id="3.40.1280.10">
    <property type="match status" value="1"/>
</dbReference>
<gene>
    <name evidence="4" type="ORF">HMPREF1222_00780</name>
</gene>
<dbReference type="AlphaFoldDB" id="S3LAN5"/>
<dbReference type="GeneID" id="301460968"/>
<evidence type="ECO:0000313" key="5">
    <source>
        <dbReference type="Proteomes" id="UP000014605"/>
    </source>
</evidence>
<protein>
    <recommendedName>
        <fullName evidence="3">RNA 2-O ribose methyltransferase substrate binding domain-containing protein</fullName>
    </recommendedName>
</protein>
<dbReference type="PATRIC" id="fig|1125702.3.peg.817"/>
<dbReference type="InterPro" id="IPR013123">
    <property type="entry name" value="SpoU_subst-bd"/>
</dbReference>